<evidence type="ECO:0000313" key="5">
    <source>
        <dbReference type="EMBL" id="MFC7326615.1"/>
    </source>
</evidence>
<dbReference type="Gene3D" id="1.10.10.10">
    <property type="entry name" value="Winged helix-like DNA-binding domain superfamily/Winged helix DNA-binding domain"/>
    <property type="match status" value="1"/>
</dbReference>
<evidence type="ECO:0000313" key="6">
    <source>
        <dbReference type="Proteomes" id="UP001596540"/>
    </source>
</evidence>
<dbReference type="InterPro" id="IPR036390">
    <property type="entry name" value="WH_DNA-bd_sf"/>
</dbReference>
<comment type="caution">
    <text evidence="5">The sequence shown here is derived from an EMBL/GenBank/DDBJ whole genome shotgun (WGS) entry which is preliminary data.</text>
</comment>
<dbReference type="SMART" id="SM00345">
    <property type="entry name" value="HTH_GNTR"/>
    <property type="match status" value="1"/>
</dbReference>
<dbReference type="InterPro" id="IPR000524">
    <property type="entry name" value="Tscrpt_reg_HTH_GntR"/>
</dbReference>
<keyword evidence="1" id="KW-0805">Transcription regulation</keyword>
<keyword evidence="2" id="KW-0238">DNA-binding</keyword>
<dbReference type="CDD" id="cd07377">
    <property type="entry name" value="WHTH_GntR"/>
    <property type="match status" value="1"/>
</dbReference>
<dbReference type="Proteomes" id="UP001596540">
    <property type="component" value="Unassembled WGS sequence"/>
</dbReference>
<dbReference type="PROSITE" id="PS50949">
    <property type="entry name" value="HTH_GNTR"/>
    <property type="match status" value="1"/>
</dbReference>
<accession>A0ABW2KAZ7</accession>
<evidence type="ECO:0000256" key="2">
    <source>
        <dbReference type="ARBA" id="ARBA00023125"/>
    </source>
</evidence>
<dbReference type="PRINTS" id="PR00035">
    <property type="entry name" value="HTHGNTR"/>
</dbReference>
<evidence type="ECO:0000259" key="4">
    <source>
        <dbReference type="PROSITE" id="PS50949"/>
    </source>
</evidence>
<keyword evidence="6" id="KW-1185">Reference proteome</keyword>
<feature type="domain" description="HTH gntR-type" evidence="4">
    <location>
        <begin position="17"/>
        <end position="84"/>
    </location>
</feature>
<keyword evidence="3" id="KW-0804">Transcription</keyword>
<dbReference type="RefSeq" id="WP_379868442.1">
    <property type="nucleotide sequence ID" value="NZ_JBHTBH010000001.1"/>
</dbReference>
<dbReference type="PANTHER" id="PTHR43537:SF5">
    <property type="entry name" value="UXU OPERON TRANSCRIPTIONAL REGULATOR"/>
    <property type="match status" value="1"/>
</dbReference>
<reference evidence="6" key="1">
    <citation type="journal article" date="2019" name="Int. J. Syst. Evol. Microbiol.">
        <title>The Global Catalogue of Microorganisms (GCM) 10K type strain sequencing project: providing services to taxonomists for standard genome sequencing and annotation.</title>
        <authorList>
            <consortium name="The Broad Institute Genomics Platform"/>
            <consortium name="The Broad Institute Genome Sequencing Center for Infectious Disease"/>
            <person name="Wu L."/>
            <person name="Ma J."/>
        </authorList>
    </citation>
    <scope>NUCLEOTIDE SEQUENCE [LARGE SCALE GENOMIC DNA]</scope>
    <source>
        <strain evidence="6">CGMCC 4.7382</strain>
    </source>
</reference>
<dbReference type="EMBL" id="JBHTBH010000001">
    <property type="protein sequence ID" value="MFC7326615.1"/>
    <property type="molecule type" value="Genomic_DNA"/>
</dbReference>
<dbReference type="SUPFAM" id="SSF48008">
    <property type="entry name" value="GntR ligand-binding domain-like"/>
    <property type="match status" value="1"/>
</dbReference>
<organism evidence="5 6">
    <name type="scientific">Marinactinospora rubrisoli</name>
    <dbReference type="NCBI Taxonomy" id="2715399"/>
    <lineage>
        <taxon>Bacteria</taxon>
        <taxon>Bacillati</taxon>
        <taxon>Actinomycetota</taxon>
        <taxon>Actinomycetes</taxon>
        <taxon>Streptosporangiales</taxon>
        <taxon>Nocardiopsidaceae</taxon>
        <taxon>Marinactinospora</taxon>
    </lineage>
</organism>
<dbReference type="SUPFAM" id="SSF46785">
    <property type="entry name" value="Winged helix' DNA-binding domain"/>
    <property type="match status" value="1"/>
</dbReference>
<dbReference type="Gene3D" id="1.20.120.530">
    <property type="entry name" value="GntR ligand-binding domain-like"/>
    <property type="match status" value="1"/>
</dbReference>
<gene>
    <name evidence="5" type="ORF">ACFQRF_02570</name>
</gene>
<protein>
    <submittedName>
        <fullName evidence="5">GntR family transcriptional regulator</fullName>
    </submittedName>
</protein>
<dbReference type="Pfam" id="PF07729">
    <property type="entry name" value="FCD"/>
    <property type="match status" value="1"/>
</dbReference>
<evidence type="ECO:0000256" key="3">
    <source>
        <dbReference type="ARBA" id="ARBA00023163"/>
    </source>
</evidence>
<dbReference type="InterPro" id="IPR008920">
    <property type="entry name" value="TF_FadR/GntR_C"/>
</dbReference>
<name>A0ABW2KAZ7_9ACTN</name>
<dbReference type="PANTHER" id="PTHR43537">
    <property type="entry name" value="TRANSCRIPTIONAL REGULATOR, GNTR FAMILY"/>
    <property type="match status" value="1"/>
</dbReference>
<evidence type="ECO:0000256" key="1">
    <source>
        <dbReference type="ARBA" id="ARBA00023015"/>
    </source>
</evidence>
<sequence>MPDASDTARPLRPIGRRLLRDEVYVHLRTAIVSGDLAPGQVLRDADLAERMGLSRAPVRHALARLTAEGLVVSKPQSYTRVAPLDLGDVRDALEVVRALHETAVRAAVPRMSADHLDRMRAANERFAAAVRAGAVGDAIDADDAFHDVPVEVCANTALAETIDRYTPRLRRLERQRFATLPGRRSVRRHGELIAACAAGDVDRAAEVTRRIWAELADLIDADTHAHADTASAAPGARQPPS</sequence>
<dbReference type="InterPro" id="IPR011711">
    <property type="entry name" value="GntR_C"/>
</dbReference>
<dbReference type="InterPro" id="IPR036388">
    <property type="entry name" value="WH-like_DNA-bd_sf"/>
</dbReference>
<proteinExistence type="predicted"/>
<dbReference type="SMART" id="SM00895">
    <property type="entry name" value="FCD"/>
    <property type="match status" value="1"/>
</dbReference>
<dbReference type="Pfam" id="PF00392">
    <property type="entry name" value="GntR"/>
    <property type="match status" value="1"/>
</dbReference>